<evidence type="ECO:0000313" key="2">
    <source>
        <dbReference type="Proteomes" id="UP000003150"/>
    </source>
</evidence>
<proteinExistence type="predicted"/>
<comment type="caution">
    <text evidence="1">The sequence shown here is derived from an EMBL/GenBank/DDBJ whole genome shotgun (WGS) entry which is preliminary data.</text>
</comment>
<gene>
    <name evidence="1" type="ORF">HMPREF0970_01393</name>
</gene>
<evidence type="ECO:0000313" key="1">
    <source>
        <dbReference type="EMBL" id="EFF79669.1"/>
    </source>
</evidence>
<dbReference type="HOGENOM" id="CLU_2696225_0_0_11"/>
<organism evidence="1 2">
    <name type="scientific">Schaalia odontolytica F0309</name>
    <dbReference type="NCBI Taxonomy" id="649742"/>
    <lineage>
        <taxon>Bacteria</taxon>
        <taxon>Bacillati</taxon>
        <taxon>Actinomycetota</taxon>
        <taxon>Actinomycetes</taxon>
        <taxon>Actinomycetales</taxon>
        <taxon>Actinomycetaceae</taxon>
        <taxon>Schaalia</taxon>
    </lineage>
</organism>
<accession>D4TZL2</accession>
<dbReference type="EMBL" id="ACYT02000042">
    <property type="protein sequence ID" value="EFF79669.1"/>
    <property type="molecule type" value="Genomic_DNA"/>
</dbReference>
<sequence length="73" mass="7367">MPGAGFAGFALPFPGFAGAEVPGAGAEVFEESSESDPDIAQMTTPTMIAMTTTAAMMPMMSGVLDLPPCWGAP</sequence>
<protein>
    <submittedName>
        <fullName evidence="1">Uncharacterized protein</fullName>
    </submittedName>
</protein>
<dbReference type="AlphaFoldDB" id="D4TZL2"/>
<name>D4TZL2_9ACTO</name>
<reference evidence="1 2" key="1">
    <citation type="submission" date="2009-10" db="EMBL/GenBank/DDBJ databases">
        <authorList>
            <person name="Weinstock G."/>
            <person name="Sodergren E."/>
            <person name="Clifton S."/>
            <person name="Fulton L."/>
            <person name="Fulton B."/>
            <person name="Courtney L."/>
            <person name="Fronick C."/>
            <person name="Harrison M."/>
            <person name="Strong C."/>
            <person name="Farmer C."/>
            <person name="Delahaunty K."/>
            <person name="Markovic C."/>
            <person name="Hall O."/>
            <person name="Minx P."/>
            <person name="Tomlinson C."/>
            <person name="Mitreva M."/>
            <person name="Nelson J."/>
            <person name="Hou S."/>
            <person name="Wollam A."/>
            <person name="Pepin K.H."/>
            <person name="Johnson M."/>
            <person name="Bhonagiri V."/>
            <person name="Nash W.E."/>
            <person name="Warren W."/>
            <person name="Chinwalla A."/>
            <person name="Mardis E.R."/>
            <person name="Wilson R.K."/>
        </authorList>
    </citation>
    <scope>NUCLEOTIDE SEQUENCE [LARGE SCALE GENOMIC DNA]</scope>
    <source>
        <strain evidence="1 2">F0309</strain>
    </source>
</reference>
<dbReference type="Proteomes" id="UP000003150">
    <property type="component" value="Unassembled WGS sequence"/>
</dbReference>